<reference evidence="12 13" key="1">
    <citation type="journal article" date="2016" name="Nat. Commun.">
        <title>Thousands of microbial genomes shed light on interconnected biogeochemical processes in an aquifer system.</title>
        <authorList>
            <person name="Anantharaman K."/>
            <person name="Brown C.T."/>
            <person name="Hug L.A."/>
            <person name="Sharon I."/>
            <person name="Castelle C.J."/>
            <person name="Probst A.J."/>
            <person name="Thomas B.C."/>
            <person name="Singh A."/>
            <person name="Wilkins M.J."/>
            <person name="Karaoz U."/>
            <person name="Brodie E.L."/>
            <person name="Williams K.H."/>
            <person name="Hubbard S.S."/>
            <person name="Banfield J.F."/>
        </authorList>
    </citation>
    <scope>NUCLEOTIDE SEQUENCE [LARGE SCALE GENOMIC DNA]</scope>
</reference>
<dbReference type="AlphaFoldDB" id="A0A1F5QC59"/>
<keyword evidence="6" id="KW-0119">Carbohydrate metabolism</keyword>
<evidence type="ECO:0000256" key="1">
    <source>
        <dbReference type="ARBA" id="ARBA00010951"/>
    </source>
</evidence>
<evidence type="ECO:0000256" key="6">
    <source>
        <dbReference type="ARBA" id="ARBA00023277"/>
    </source>
</evidence>
<dbReference type="Pfam" id="PF01087">
    <property type="entry name" value="GalP_UDP_transf"/>
    <property type="match status" value="1"/>
</dbReference>
<dbReference type="InterPro" id="IPR001937">
    <property type="entry name" value="GalP_UDPtransf1"/>
</dbReference>
<protein>
    <recommendedName>
        <fullName evidence="7">Galactose-1-phosphate uridylyltransferase</fullName>
        <ecNumber evidence="7">2.7.7.12</ecNumber>
    </recommendedName>
</protein>
<dbReference type="PANTHER" id="PTHR42763">
    <property type="entry name" value="ADP-GLUCOSE PHOSPHORYLASE"/>
    <property type="match status" value="1"/>
</dbReference>
<dbReference type="InterPro" id="IPR005849">
    <property type="entry name" value="GalP_Utransf_N"/>
</dbReference>
<dbReference type="InterPro" id="IPR053177">
    <property type="entry name" value="ADP-glucose_phosphorylase"/>
</dbReference>
<dbReference type="GO" id="GO:0008270">
    <property type="term" value="F:zinc ion binding"/>
    <property type="evidence" value="ECO:0007669"/>
    <property type="project" value="InterPro"/>
</dbReference>
<keyword evidence="2 12" id="KW-0808">Transferase</keyword>
<feature type="binding site" evidence="9">
    <location>
        <position position="44"/>
    </location>
    <ligand>
        <name>Zn(2+)</name>
        <dbReference type="ChEBI" id="CHEBI:29105"/>
    </ligand>
</feature>
<evidence type="ECO:0000256" key="5">
    <source>
        <dbReference type="ARBA" id="ARBA00022833"/>
    </source>
</evidence>
<accession>A0A1F5QC59</accession>
<feature type="domain" description="Galactose-1-phosphate uridyl transferase N-terminal" evidence="10">
    <location>
        <begin position="5"/>
        <end position="171"/>
    </location>
</feature>
<dbReference type="UniPathway" id="UPA00214"/>
<evidence type="ECO:0000256" key="4">
    <source>
        <dbReference type="ARBA" id="ARBA00022723"/>
    </source>
</evidence>
<name>A0A1F5QC59_9BACT</name>
<dbReference type="PANTHER" id="PTHR42763:SF2">
    <property type="entry name" value="ADP-GLUCOSE PHOSPHORYLASE"/>
    <property type="match status" value="1"/>
</dbReference>
<dbReference type="InterPro" id="IPR005850">
    <property type="entry name" value="GalP_Utransf_C"/>
</dbReference>
<evidence type="ECO:0000256" key="7">
    <source>
        <dbReference type="NCBIfam" id="TIGR00209"/>
    </source>
</evidence>
<dbReference type="Proteomes" id="UP000177235">
    <property type="component" value="Unassembled WGS sequence"/>
</dbReference>
<evidence type="ECO:0000256" key="9">
    <source>
        <dbReference type="PIRSR" id="PIRSR000808-3"/>
    </source>
</evidence>
<sequence length="331" mass="38185">MSEFRQDIVSKNWILIADHRDSRPNDFKEMPATPIDLPEISKECAFCAGNETQTGPEIARYPAKGEWLVRVVPNKYEAVGHVIGKRSEDFYISRPGIGDHEVVITRNHNQPVAKQDVELIDLNLQAYIDRFNDLSLHDEVQYIHTIQNHGLQAGASIVHPHSQIFAIPFLPHRIIAELLGTREYYAVNNTCVYCQIVMFEMKSQGRVILDTQDFLVISPYASKMPFEVHILPKKHRASFNKITISERKALAAVMKDIFSRFYDRMKNPAYNYYIHSLPARLSSSRRTFTDQDCYHWHIVVLPRINVWAGFELGTEVYVNPMPPEKAAEFLR</sequence>
<evidence type="ECO:0000256" key="3">
    <source>
        <dbReference type="ARBA" id="ARBA00022695"/>
    </source>
</evidence>
<keyword evidence="3 12" id="KW-0548">Nucleotidyltransferase</keyword>
<organism evidence="12 13">
    <name type="scientific">Candidatus Doudnabacteria bacterium RIFCSPLOWO2_02_FULL_48_13</name>
    <dbReference type="NCBI Taxonomy" id="1817845"/>
    <lineage>
        <taxon>Bacteria</taxon>
        <taxon>Candidatus Doudnaibacteriota</taxon>
    </lineage>
</organism>
<feature type="domain" description="Galactose-1-phosphate uridyl transferase C-terminal" evidence="11">
    <location>
        <begin position="183"/>
        <end position="300"/>
    </location>
</feature>
<proteinExistence type="inferred from homology"/>
<dbReference type="EMBL" id="MFFF01000016">
    <property type="protein sequence ID" value="OGE99774.1"/>
    <property type="molecule type" value="Genomic_DNA"/>
</dbReference>
<evidence type="ECO:0000259" key="10">
    <source>
        <dbReference type="Pfam" id="PF01087"/>
    </source>
</evidence>
<dbReference type="EC" id="2.7.7.12" evidence="7"/>
<evidence type="ECO:0000313" key="13">
    <source>
        <dbReference type="Proteomes" id="UP000177235"/>
    </source>
</evidence>
<evidence type="ECO:0000313" key="12">
    <source>
        <dbReference type="EMBL" id="OGE99774.1"/>
    </source>
</evidence>
<keyword evidence="4 9" id="KW-0479">Metal-binding</keyword>
<comment type="similarity">
    <text evidence="1">Belongs to the galactose-1-phosphate uridylyltransferase type 1 family.</text>
</comment>
<dbReference type="GO" id="GO:0006012">
    <property type="term" value="P:galactose metabolic process"/>
    <property type="evidence" value="ECO:0007669"/>
    <property type="project" value="UniProtKB-UniRule"/>
</dbReference>
<gene>
    <name evidence="12" type="ORF">A3J05_02835</name>
</gene>
<dbReference type="NCBIfam" id="TIGR00209">
    <property type="entry name" value="galT_1"/>
    <property type="match status" value="1"/>
</dbReference>
<feature type="binding site" evidence="9">
    <location>
        <position position="47"/>
    </location>
    <ligand>
        <name>Zn(2+)</name>
        <dbReference type="ChEBI" id="CHEBI:29105"/>
    </ligand>
</feature>
<dbReference type="Gene3D" id="3.30.428.10">
    <property type="entry name" value="HIT-like"/>
    <property type="match status" value="2"/>
</dbReference>
<comment type="caution">
    <text evidence="12">The sequence shown here is derived from an EMBL/GenBank/DDBJ whole genome shotgun (WGS) entry which is preliminary data.</text>
</comment>
<dbReference type="Pfam" id="PF02744">
    <property type="entry name" value="GalP_UDP_tr_C"/>
    <property type="match status" value="1"/>
</dbReference>
<dbReference type="GO" id="GO:0008108">
    <property type="term" value="F:UDP-glucose:hexose-1-phosphate uridylyltransferase activity"/>
    <property type="evidence" value="ECO:0007669"/>
    <property type="project" value="UniProtKB-UniRule"/>
</dbReference>
<feature type="active site" description="Tele-UMP-histidine intermediate" evidence="8">
    <location>
        <position position="161"/>
    </location>
</feature>
<dbReference type="PIRSF" id="PIRSF000808">
    <property type="entry name" value="GalT"/>
    <property type="match status" value="1"/>
</dbReference>
<evidence type="ECO:0000259" key="11">
    <source>
        <dbReference type="Pfam" id="PF02744"/>
    </source>
</evidence>
<feature type="binding site" evidence="9">
    <location>
        <position position="108"/>
    </location>
    <ligand>
        <name>Zn(2+)</name>
        <dbReference type="ChEBI" id="CHEBI:29105"/>
    </ligand>
</feature>
<evidence type="ECO:0000256" key="8">
    <source>
        <dbReference type="PIRSR" id="PIRSR000808-1"/>
    </source>
</evidence>
<comment type="cofactor">
    <cofactor evidence="9">
        <name>Zn(2+)</name>
        <dbReference type="ChEBI" id="CHEBI:29105"/>
    </cofactor>
    <text evidence="9">Binds 1 zinc ion per subunit.</text>
</comment>
<feature type="binding site" evidence="9">
    <location>
        <position position="159"/>
    </location>
    <ligand>
        <name>Zn(2+)</name>
        <dbReference type="ChEBI" id="CHEBI:29105"/>
    </ligand>
</feature>
<dbReference type="SUPFAM" id="SSF54197">
    <property type="entry name" value="HIT-like"/>
    <property type="match status" value="2"/>
</dbReference>
<evidence type="ECO:0000256" key="2">
    <source>
        <dbReference type="ARBA" id="ARBA00022679"/>
    </source>
</evidence>
<keyword evidence="5 9" id="KW-0862">Zinc</keyword>
<dbReference type="InterPro" id="IPR036265">
    <property type="entry name" value="HIT-like_sf"/>
</dbReference>